<dbReference type="AlphaFoldDB" id="D3AVR3"/>
<dbReference type="InterPro" id="IPR029052">
    <property type="entry name" value="Metallo-depent_PP-like"/>
</dbReference>
<evidence type="ECO:0000259" key="4">
    <source>
        <dbReference type="Pfam" id="PF13476"/>
    </source>
</evidence>
<accession>D3AVR3</accession>
<dbReference type="GeneID" id="31355712"/>
<dbReference type="GO" id="GO:0006302">
    <property type="term" value="P:double-strand break repair"/>
    <property type="evidence" value="ECO:0007669"/>
    <property type="project" value="InterPro"/>
</dbReference>
<dbReference type="PANTHER" id="PTHR32114:SF2">
    <property type="entry name" value="ABC TRANSPORTER ABCH.3"/>
    <property type="match status" value="1"/>
</dbReference>
<dbReference type="GO" id="GO:0016887">
    <property type="term" value="F:ATP hydrolysis activity"/>
    <property type="evidence" value="ECO:0007669"/>
    <property type="project" value="InterPro"/>
</dbReference>
<dbReference type="Pfam" id="PF00149">
    <property type="entry name" value="Metallophos"/>
    <property type="match status" value="1"/>
</dbReference>
<name>D3AVR3_HETP5</name>
<feature type="domain" description="Rad50/SbcC-type AAA" evidence="4">
    <location>
        <begin position="432"/>
        <end position="665"/>
    </location>
</feature>
<dbReference type="InterPro" id="IPR004843">
    <property type="entry name" value="Calcineurin-like_PHP"/>
</dbReference>
<dbReference type="InterPro" id="IPR038729">
    <property type="entry name" value="Rad50/SbcC_AAA"/>
</dbReference>
<dbReference type="PANTHER" id="PTHR32114">
    <property type="entry name" value="ABC TRANSPORTER ABCH.3"/>
    <property type="match status" value="1"/>
</dbReference>
<dbReference type="Gene3D" id="3.40.50.300">
    <property type="entry name" value="P-loop containing nucleotide triphosphate hydrolases"/>
    <property type="match status" value="2"/>
</dbReference>
<dbReference type="SUPFAM" id="SSF52540">
    <property type="entry name" value="P-loop containing nucleoside triphosphate hydrolases"/>
    <property type="match status" value="1"/>
</dbReference>
<feature type="coiled-coil region" evidence="1">
    <location>
        <begin position="667"/>
        <end position="706"/>
    </location>
</feature>
<dbReference type="RefSeq" id="XP_020438491.1">
    <property type="nucleotide sequence ID" value="XM_020571217.1"/>
</dbReference>
<proteinExistence type="predicted"/>
<feature type="coiled-coil region" evidence="1">
    <location>
        <begin position="788"/>
        <end position="876"/>
    </location>
</feature>
<dbReference type="SUPFAM" id="SSF56300">
    <property type="entry name" value="Metallo-dependent phosphatases"/>
    <property type="match status" value="1"/>
</dbReference>
<sequence>MNRLIYHNLNKSVLTHANSYRYHHFIRASSSLSSFNKITNSSSNNNGGGGGEWKKLIFTDLHVSTKTLDRCLTVLRNVRECSKERSISDVVFLGDFWHHRNILQVRHIDKLLFEFEQWQKQRINAIFIPGNHDQVSVDGSVHGIQFLGLFDNITLATDPIIDHHNRIAYLPWREQKEQQSKLFSDLYNDNIESGTTSTATSTSTLPWTVFAHAEIKGAISNNSYRSTGKVTDMKGMSKLRACYLGHYHQRQQLGVNTWYIGSPYQQNFGEMNHPHGIAIVSSGDRIEPEFIELGELPKHHKLYYPVDFIGNKVKENDIVEVKATKDQMKQQHFIDSINSLPILSELRRVMVSNDNVNNNNNNSSSEITTIKKKSIKSMSSYKFEDFLVEYVEKMIPEDGAKKEHYINVGKDILSHIKDHVITPIGRNVKITKMELSNFSGVKGDFSVDFNPGMFMIRGKMGVGKSSIFEALVWSLYGSTSPRKSNATSSLKGDEVINDSAKQTLVKVQLEVDGRPITITRSKKRNHGSKIVIDGLGQEYRQGVTADDQQATIHNIVGLDYDLFRMCVYLGQGSIANFATDTDKRRKELLIRAFSLGICIPASKLAKEQRKKQEQKVDDLIRQKDRLAASLSTWNSIDYQEELANFNKKRMEKIEYLEDTITQKKNTLSSLVAENDNSNNNIDEAKQLSLEDERIDLQNELKHLEYDARQYLESYQISLVSINTKFNRCQFSIDKNRDEIRSLESRLKKLTKSTSTPVSSHSHKQSADNPMTCSECGQSIDQTIQDNQIEQCKSNINSLQSDVEQLELELATIDKEKQLLQTQRLDYNRNQNQEKATVERQLREIETKLNNTTTIKIEYLRKEIKELEYQLSQMVNDHSTNPFISQQRIRETNIEKLESEIATIGNKLTGVEQPHLDTLKFWEAGFGTNGLSTIALNHVIAEIEDYANEYISIMSGGKLFVTLSLSSSTDDDLTIDVFELNAATNQLQKRSFYQLSGGQRRCVELAFSPFALSQVIFNQVGSTVSLMIIDELTNHLDQQVKPIICDLLRQLLKERETVVVVDHDQSVQSEFDTVFSLEQDPQSQQHKLLEI</sequence>
<comment type="caution">
    <text evidence="5">The sequence shown here is derived from an EMBL/GenBank/DDBJ whole genome shotgun (WGS) entry which is preliminary data.</text>
</comment>
<dbReference type="Pfam" id="PF13476">
    <property type="entry name" value="AAA_23"/>
    <property type="match status" value="1"/>
</dbReference>
<reference evidence="5 6" key="1">
    <citation type="journal article" date="2011" name="Genome Res.">
        <title>Phylogeny-wide analysis of social amoeba genomes highlights ancient origins for complex intercellular communication.</title>
        <authorList>
            <person name="Heidel A.J."/>
            <person name="Lawal H.M."/>
            <person name="Felder M."/>
            <person name="Schilde C."/>
            <person name="Helps N.R."/>
            <person name="Tunggal B."/>
            <person name="Rivero F."/>
            <person name="John U."/>
            <person name="Schleicher M."/>
            <person name="Eichinger L."/>
            <person name="Platzer M."/>
            <person name="Noegel A.A."/>
            <person name="Schaap P."/>
            <person name="Gloeckner G."/>
        </authorList>
    </citation>
    <scope>NUCLEOTIDE SEQUENCE [LARGE SCALE GENOMIC DNA]</scope>
    <source>
        <strain evidence="6">ATCC 26659 / Pp 5 / PN500</strain>
    </source>
</reference>
<gene>
    <name evidence="5" type="primary">abcH3</name>
    <name evidence="5" type="ORF">PPL_00178</name>
</gene>
<keyword evidence="6" id="KW-1185">Reference proteome</keyword>
<feature type="domain" description="Calcineurin-like phosphoesterase" evidence="3">
    <location>
        <begin position="56"/>
        <end position="248"/>
    </location>
</feature>
<dbReference type="Proteomes" id="UP000001396">
    <property type="component" value="Unassembled WGS sequence"/>
</dbReference>
<evidence type="ECO:0000256" key="2">
    <source>
        <dbReference type="SAM" id="MobiDB-lite"/>
    </source>
</evidence>
<dbReference type="STRING" id="670386.D3AVR3"/>
<protein>
    <submittedName>
        <fullName evidence="5">Putative non-transporter ABC protein</fullName>
    </submittedName>
</protein>
<dbReference type="InParanoid" id="D3AVR3"/>
<organism evidence="5 6">
    <name type="scientific">Heterostelium pallidum (strain ATCC 26659 / Pp 5 / PN500)</name>
    <name type="common">Cellular slime mold</name>
    <name type="synonym">Polysphondylium pallidum</name>
    <dbReference type="NCBI Taxonomy" id="670386"/>
    <lineage>
        <taxon>Eukaryota</taxon>
        <taxon>Amoebozoa</taxon>
        <taxon>Evosea</taxon>
        <taxon>Eumycetozoa</taxon>
        <taxon>Dictyostelia</taxon>
        <taxon>Acytosteliales</taxon>
        <taxon>Acytosteliaceae</taxon>
        <taxon>Heterostelium</taxon>
    </lineage>
</organism>
<dbReference type="EMBL" id="ADBJ01000002">
    <property type="protein sequence ID" value="EFA86386.1"/>
    <property type="molecule type" value="Genomic_DNA"/>
</dbReference>
<dbReference type="CDD" id="cd00267">
    <property type="entry name" value="ABC_ATPase"/>
    <property type="match status" value="1"/>
</dbReference>
<evidence type="ECO:0000313" key="6">
    <source>
        <dbReference type="Proteomes" id="UP000001396"/>
    </source>
</evidence>
<evidence type="ECO:0000313" key="5">
    <source>
        <dbReference type="EMBL" id="EFA86386.1"/>
    </source>
</evidence>
<feature type="region of interest" description="Disordered" evidence="2">
    <location>
        <begin position="749"/>
        <end position="773"/>
    </location>
</feature>
<dbReference type="InterPro" id="IPR027417">
    <property type="entry name" value="P-loop_NTPase"/>
</dbReference>
<evidence type="ECO:0000259" key="3">
    <source>
        <dbReference type="Pfam" id="PF00149"/>
    </source>
</evidence>
<dbReference type="Gene3D" id="3.60.21.10">
    <property type="match status" value="1"/>
</dbReference>
<evidence type="ECO:0000256" key="1">
    <source>
        <dbReference type="SAM" id="Coils"/>
    </source>
</evidence>
<dbReference type="OMA" id="WHARGAI"/>
<feature type="coiled-coil region" evidence="1">
    <location>
        <begin position="602"/>
        <end position="629"/>
    </location>
</feature>
<keyword evidence="1" id="KW-0175">Coiled coil</keyword>